<evidence type="ECO:0000313" key="2">
    <source>
        <dbReference type="EMBL" id="KFG48055.1"/>
    </source>
</evidence>
<sequence length="136" mass="14967">MVPVPQKSEKDPPAAGPESDDEGTGDRESHPEPGQKEWKAEKKELAALGDDRANEGKGDMQMNEKQRAALMDSLSRKEGNNSLAHVDPKAVTEVKDMFLLPPRVAEKALRMEGGDIAKAVRRLMFEEEEEEEGVLG</sequence>
<comment type="caution">
    <text evidence="2">The sequence shown here is derived from an EMBL/GenBank/DDBJ whole genome shotgun (WGS) entry which is preliminary data.</text>
</comment>
<dbReference type="EMBL" id="AHZU02000136">
    <property type="protein sequence ID" value="KFG48055.1"/>
    <property type="molecule type" value="Genomic_DNA"/>
</dbReference>
<accession>A0A086KUI7</accession>
<dbReference type="VEuPathDB" id="ToxoDB:TGDOM2_229450"/>
<feature type="region of interest" description="Disordered" evidence="1">
    <location>
        <begin position="1"/>
        <end position="89"/>
    </location>
</feature>
<proteinExistence type="predicted"/>
<protein>
    <submittedName>
        <fullName evidence="2">Uncharacterized protein</fullName>
    </submittedName>
</protein>
<gene>
    <name evidence="2" type="ORF">TGDOM2_229450</name>
</gene>
<feature type="compositionally biased region" description="Basic and acidic residues" evidence="1">
    <location>
        <begin position="24"/>
        <end position="67"/>
    </location>
</feature>
<dbReference type="OrthoDB" id="330827at2759"/>
<organism evidence="2 3">
    <name type="scientific">Toxoplasma gondii GAB2-2007-GAL-DOM2</name>
    <dbReference type="NCBI Taxonomy" id="1130820"/>
    <lineage>
        <taxon>Eukaryota</taxon>
        <taxon>Sar</taxon>
        <taxon>Alveolata</taxon>
        <taxon>Apicomplexa</taxon>
        <taxon>Conoidasida</taxon>
        <taxon>Coccidia</taxon>
        <taxon>Eucoccidiorida</taxon>
        <taxon>Eimeriorina</taxon>
        <taxon>Sarcocystidae</taxon>
        <taxon>Toxoplasma</taxon>
    </lineage>
</organism>
<evidence type="ECO:0000313" key="3">
    <source>
        <dbReference type="Proteomes" id="UP000028837"/>
    </source>
</evidence>
<name>A0A086KUI7_TOXGO</name>
<dbReference type="Proteomes" id="UP000028837">
    <property type="component" value="Unassembled WGS sequence"/>
</dbReference>
<dbReference type="AlphaFoldDB" id="A0A086KUI7"/>
<evidence type="ECO:0000256" key="1">
    <source>
        <dbReference type="SAM" id="MobiDB-lite"/>
    </source>
</evidence>
<reference evidence="2 3" key="1">
    <citation type="submission" date="2014-02" db="EMBL/GenBank/DDBJ databases">
        <authorList>
            <person name="Sibley D."/>
            <person name="Venepally P."/>
            <person name="Karamycheva S."/>
            <person name="Hadjithomas M."/>
            <person name="Khan A."/>
            <person name="Brunk B."/>
            <person name="Roos D."/>
            <person name="Caler E."/>
            <person name="Lorenzi H."/>
        </authorList>
    </citation>
    <scope>NUCLEOTIDE SEQUENCE [LARGE SCALE GENOMIC DNA]</scope>
    <source>
        <strain evidence="2 3">GAB2-2007-GAL-DOM2</strain>
    </source>
</reference>